<feature type="compositionally biased region" description="Basic and acidic residues" evidence="2">
    <location>
        <begin position="691"/>
        <end position="701"/>
    </location>
</feature>
<dbReference type="PANTHER" id="PTHR46430">
    <property type="entry name" value="PROTEIN SKT5-RELATED"/>
    <property type="match status" value="1"/>
</dbReference>
<feature type="region of interest" description="Disordered" evidence="2">
    <location>
        <begin position="1"/>
        <end position="231"/>
    </location>
</feature>
<evidence type="ECO:0000256" key="2">
    <source>
        <dbReference type="SAM" id="MobiDB-lite"/>
    </source>
</evidence>
<proteinExistence type="predicted"/>
<feature type="compositionally biased region" description="Basic and acidic residues" evidence="2">
    <location>
        <begin position="81"/>
        <end position="97"/>
    </location>
</feature>
<dbReference type="OrthoDB" id="272077at2759"/>
<reference evidence="3" key="1">
    <citation type="submission" date="2022-07" db="EMBL/GenBank/DDBJ databases">
        <title>Phylogenomic reconstructions and comparative analyses of Kickxellomycotina fungi.</title>
        <authorList>
            <person name="Reynolds N.K."/>
            <person name="Stajich J.E."/>
            <person name="Barry K."/>
            <person name="Grigoriev I.V."/>
            <person name="Crous P."/>
            <person name="Smith M.E."/>
        </authorList>
    </citation>
    <scope>NUCLEOTIDE SEQUENCE</scope>
    <source>
        <strain evidence="3">NBRC 100468</strain>
    </source>
</reference>
<dbReference type="AlphaFoldDB" id="A0A9W7ZX40"/>
<dbReference type="InterPro" id="IPR011990">
    <property type="entry name" value="TPR-like_helical_dom_sf"/>
</dbReference>
<feature type="compositionally biased region" description="Polar residues" evidence="2">
    <location>
        <begin position="141"/>
        <end position="180"/>
    </location>
</feature>
<dbReference type="Pfam" id="PF08238">
    <property type="entry name" value="Sel1"/>
    <property type="match status" value="7"/>
</dbReference>
<dbReference type="SUPFAM" id="SSF81901">
    <property type="entry name" value="HCP-like"/>
    <property type="match status" value="1"/>
</dbReference>
<feature type="region of interest" description="Disordered" evidence="2">
    <location>
        <begin position="331"/>
        <end position="365"/>
    </location>
</feature>
<sequence>MAGNQKSQSTNNGNQDAPGYYSHQQGPPPGHPSSGSNDDGSAPSMLPHPIHTNGMPTADNEGFDDYGSSSRLSSHYQYQRHGNEDRSGVPQVFDHRGGSAPSGQGGADPYHFDRMNQALPDVPGHQSNQGGNAPYYGGQHPQYQHHTGGSTRPSTPSDRSDTGSNLSYRLSTSQPGSPNPLNDHGSGSYSSGSSNGGGSTVSGYPQPRVRSRPGRSGLGGSPSGGNNPYSTLARQSIYATNTNSIHGAAAASSRTSLFGIGGANSALTSKTLTSNGKNAINMYREAAKKTNDERIQLEYAKFLLQSAESSLQDIDISGNINTTYTVYMPGDSHASAPTTPDGSMLSLPLNSQGGSGGGDSSANPQSKEAMIKEGIYWIKLLQRKGNPEASFIAGTWFEEGKYGISKDEGKANQLFSYAAKNHHAEAAFRVAQHFENKRSNNRAYSYYNMAAALGDAKSNYRMSLVYLNGELGRKVDIKKAMIFLRRASDLADTKCPDAPYTLGMIYLGNYPNKDVYQAVFKDTEEAHKLLDRAANLGSANAQYQLGLLFEFAEFNFPADPFASVTYYRMAADQGHAEAQMALSGWYLSGSEGVIEQSDKDAFEWAFEAAKKGLPRAEFGMGYYFEVGIGTIKDPNVARDWYQLAAKHGSEEAKKRLNENIIGKSNENSAALRRRVTQKRVNATKKSKKGKNGNEKESCNFM</sequence>
<dbReference type="EMBL" id="JANBPU010000046">
    <property type="protein sequence ID" value="KAJ1918391.1"/>
    <property type="molecule type" value="Genomic_DNA"/>
</dbReference>
<gene>
    <name evidence="3" type="ORF">H4219_002617</name>
</gene>
<evidence type="ECO:0000313" key="4">
    <source>
        <dbReference type="Proteomes" id="UP001150538"/>
    </source>
</evidence>
<accession>A0A9W7ZX40</accession>
<name>A0A9W7ZX40_9FUNG</name>
<comment type="caution">
    <text evidence="3">The sequence shown here is derived from an EMBL/GenBank/DDBJ whole genome shotgun (WGS) entry which is preliminary data.</text>
</comment>
<feature type="compositionally biased region" description="Polar residues" evidence="2">
    <location>
        <begin position="67"/>
        <end position="77"/>
    </location>
</feature>
<dbReference type="SMART" id="SM00671">
    <property type="entry name" value="SEL1"/>
    <property type="match status" value="7"/>
</dbReference>
<evidence type="ECO:0008006" key="5">
    <source>
        <dbReference type="Google" id="ProtNLM"/>
    </source>
</evidence>
<dbReference type="InterPro" id="IPR051726">
    <property type="entry name" value="Chitin_Synth_Reg"/>
</dbReference>
<feature type="region of interest" description="Disordered" evidence="2">
    <location>
        <begin position="662"/>
        <end position="701"/>
    </location>
</feature>
<keyword evidence="1" id="KW-0677">Repeat</keyword>
<dbReference type="PANTHER" id="PTHR46430:SF1">
    <property type="entry name" value="CHITIN SYNTHASE REGULATOR SKT5-RELATED"/>
    <property type="match status" value="1"/>
</dbReference>
<dbReference type="Gene3D" id="1.25.40.10">
    <property type="entry name" value="Tetratricopeptide repeat domain"/>
    <property type="match status" value="2"/>
</dbReference>
<feature type="compositionally biased region" description="Polar residues" evidence="2">
    <location>
        <begin position="1"/>
        <end position="15"/>
    </location>
</feature>
<organism evidence="3 4">
    <name type="scientific">Mycoemilia scoparia</name>
    <dbReference type="NCBI Taxonomy" id="417184"/>
    <lineage>
        <taxon>Eukaryota</taxon>
        <taxon>Fungi</taxon>
        <taxon>Fungi incertae sedis</taxon>
        <taxon>Zoopagomycota</taxon>
        <taxon>Kickxellomycotina</taxon>
        <taxon>Kickxellomycetes</taxon>
        <taxon>Kickxellales</taxon>
        <taxon>Kickxellaceae</taxon>
        <taxon>Mycoemilia</taxon>
    </lineage>
</organism>
<evidence type="ECO:0000313" key="3">
    <source>
        <dbReference type="EMBL" id="KAJ1918391.1"/>
    </source>
</evidence>
<dbReference type="InterPro" id="IPR006597">
    <property type="entry name" value="Sel1-like"/>
</dbReference>
<evidence type="ECO:0000256" key="1">
    <source>
        <dbReference type="ARBA" id="ARBA00022737"/>
    </source>
</evidence>
<dbReference type="Proteomes" id="UP001150538">
    <property type="component" value="Unassembled WGS sequence"/>
</dbReference>
<protein>
    <recommendedName>
        <fullName evidence="5">HCP-like protein</fullName>
    </recommendedName>
</protein>
<keyword evidence="4" id="KW-1185">Reference proteome</keyword>
<feature type="compositionally biased region" description="Basic residues" evidence="2">
    <location>
        <begin position="671"/>
        <end position="690"/>
    </location>
</feature>